<dbReference type="Gene3D" id="3.20.20.20">
    <property type="entry name" value="Dihydropteroate synthase-like"/>
    <property type="match status" value="1"/>
</dbReference>
<dbReference type="PROSITE" id="PS00793">
    <property type="entry name" value="DHPS_2"/>
    <property type="match status" value="1"/>
</dbReference>
<dbReference type="CDD" id="cd00739">
    <property type="entry name" value="DHPS"/>
    <property type="match status" value="1"/>
</dbReference>
<dbReference type="SUPFAM" id="SSF51717">
    <property type="entry name" value="Dihydropteroate synthetase-like"/>
    <property type="match status" value="1"/>
</dbReference>
<name>A0A8J6LN74_9FIRM</name>
<evidence type="ECO:0000259" key="13">
    <source>
        <dbReference type="PROSITE" id="PS50972"/>
    </source>
</evidence>
<comment type="caution">
    <text evidence="14">The sequence shown here is derived from an EMBL/GenBank/DDBJ whole genome shotgun (WGS) entry which is preliminary data.</text>
</comment>
<evidence type="ECO:0000256" key="10">
    <source>
        <dbReference type="ARBA" id="ARBA00022909"/>
    </source>
</evidence>
<accession>A0A8J6LN74</accession>
<comment type="similarity">
    <text evidence="4">Belongs to the DHPS family.</text>
</comment>
<evidence type="ECO:0000256" key="4">
    <source>
        <dbReference type="ARBA" id="ARBA00009503"/>
    </source>
</evidence>
<dbReference type="NCBIfam" id="TIGR01496">
    <property type="entry name" value="DHPS"/>
    <property type="match status" value="1"/>
</dbReference>
<dbReference type="PANTHER" id="PTHR20941">
    <property type="entry name" value="FOLATE SYNTHESIS PROTEINS"/>
    <property type="match status" value="1"/>
</dbReference>
<comment type="function">
    <text evidence="12">Catalyzes the condensation of para-aminobenzoate (pABA) with 6-hydroxymethyl-7,8-dihydropterin diphosphate (DHPt-PP) to form 7,8-dihydropteroate (H2Pte), the immediate precursor of folate derivatives.</text>
</comment>
<dbReference type="AlphaFoldDB" id="A0A8J6LN74"/>
<dbReference type="GO" id="GO:0046872">
    <property type="term" value="F:metal ion binding"/>
    <property type="evidence" value="ECO:0007669"/>
    <property type="project" value="UniProtKB-KW"/>
</dbReference>
<dbReference type="Pfam" id="PF00809">
    <property type="entry name" value="Pterin_bind"/>
    <property type="match status" value="1"/>
</dbReference>
<reference evidence="14" key="1">
    <citation type="submission" date="2020-06" db="EMBL/GenBank/DDBJ databases">
        <title>Novel chitinolytic bacterium.</title>
        <authorList>
            <person name="Ungkulpasvich U."/>
            <person name="Kosugi A."/>
            <person name="Uke A."/>
        </authorList>
    </citation>
    <scope>NUCLEOTIDE SEQUENCE</scope>
    <source>
        <strain evidence="14">UUS1-1</strain>
    </source>
</reference>
<evidence type="ECO:0000313" key="15">
    <source>
        <dbReference type="Proteomes" id="UP000657177"/>
    </source>
</evidence>
<dbReference type="RefSeq" id="WP_181340076.1">
    <property type="nucleotide sequence ID" value="NZ_JAAKDE010000016.1"/>
</dbReference>
<dbReference type="GO" id="GO:0046654">
    <property type="term" value="P:tetrahydrofolate biosynthetic process"/>
    <property type="evidence" value="ECO:0007669"/>
    <property type="project" value="UniProtKB-UniPathway"/>
</dbReference>
<dbReference type="GO" id="GO:0004156">
    <property type="term" value="F:dihydropteroate synthase activity"/>
    <property type="evidence" value="ECO:0007669"/>
    <property type="project" value="UniProtKB-EC"/>
</dbReference>
<keyword evidence="10" id="KW-0289">Folate biosynthesis</keyword>
<evidence type="ECO:0000256" key="2">
    <source>
        <dbReference type="ARBA" id="ARBA00001946"/>
    </source>
</evidence>
<dbReference type="EC" id="2.5.1.15" evidence="5"/>
<comment type="catalytic activity">
    <reaction evidence="1">
        <text>(7,8-dihydropterin-6-yl)methyl diphosphate + 4-aminobenzoate = 7,8-dihydropteroate + diphosphate</text>
        <dbReference type="Rhea" id="RHEA:19949"/>
        <dbReference type="ChEBI" id="CHEBI:17836"/>
        <dbReference type="ChEBI" id="CHEBI:17839"/>
        <dbReference type="ChEBI" id="CHEBI:33019"/>
        <dbReference type="ChEBI" id="CHEBI:72950"/>
        <dbReference type="EC" id="2.5.1.15"/>
    </reaction>
</comment>
<evidence type="ECO:0000256" key="1">
    <source>
        <dbReference type="ARBA" id="ARBA00000012"/>
    </source>
</evidence>
<dbReference type="FunFam" id="3.20.20.20:FF:000006">
    <property type="entry name" value="Dihydropteroate synthase"/>
    <property type="match status" value="1"/>
</dbReference>
<dbReference type="GO" id="GO:0005829">
    <property type="term" value="C:cytosol"/>
    <property type="evidence" value="ECO:0007669"/>
    <property type="project" value="TreeGrafter"/>
</dbReference>
<evidence type="ECO:0000256" key="8">
    <source>
        <dbReference type="ARBA" id="ARBA00022723"/>
    </source>
</evidence>
<dbReference type="EMBL" id="JAAKDE010000016">
    <property type="protein sequence ID" value="MBA2133608.1"/>
    <property type="molecule type" value="Genomic_DNA"/>
</dbReference>
<dbReference type="UniPathway" id="UPA00077">
    <property type="reaction ID" value="UER00156"/>
</dbReference>
<evidence type="ECO:0000256" key="12">
    <source>
        <dbReference type="ARBA" id="ARBA00053449"/>
    </source>
</evidence>
<feature type="domain" description="Pterin-binding" evidence="13">
    <location>
        <begin position="139"/>
        <end position="388"/>
    </location>
</feature>
<evidence type="ECO:0000313" key="14">
    <source>
        <dbReference type="EMBL" id="MBA2133608.1"/>
    </source>
</evidence>
<gene>
    <name evidence="14" type="primary">folP</name>
    <name evidence="14" type="ORF">G5B42_08665</name>
</gene>
<evidence type="ECO:0000256" key="5">
    <source>
        <dbReference type="ARBA" id="ARBA00012458"/>
    </source>
</evidence>
<dbReference type="InterPro" id="IPR011005">
    <property type="entry name" value="Dihydropteroate_synth-like_sf"/>
</dbReference>
<proteinExistence type="inferred from homology"/>
<dbReference type="GO" id="GO:0046656">
    <property type="term" value="P:folic acid biosynthetic process"/>
    <property type="evidence" value="ECO:0007669"/>
    <property type="project" value="UniProtKB-KW"/>
</dbReference>
<dbReference type="PANTHER" id="PTHR20941:SF1">
    <property type="entry name" value="FOLIC ACID SYNTHESIS PROTEIN FOL1"/>
    <property type="match status" value="1"/>
</dbReference>
<evidence type="ECO:0000256" key="11">
    <source>
        <dbReference type="ARBA" id="ARBA00030193"/>
    </source>
</evidence>
<keyword evidence="9" id="KW-0460">Magnesium</keyword>
<dbReference type="InterPro" id="IPR045031">
    <property type="entry name" value="DHP_synth-like"/>
</dbReference>
<dbReference type="InterPro" id="IPR006390">
    <property type="entry name" value="DHP_synth_dom"/>
</dbReference>
<sequence length="401" mass="43508">MAFSLRLISANQPAAVWQEMIRIGVTPEGLELMIGKGEFLIVKVSNISAPAANILKQEMLAKGGEVALGKEMAYLKAEAGEAIIMGTRTQYRRLLELLPRQPFGLADLARELNRLLTNLEGGPAPLTIKNRRFEWGKRTYIMGIINITPDSFSGDGLLGQEHLLTKVLRQAEAFFEAGADLLDIGGQSTRPGYTEISEEEEKRRVLPVLETLAQKIPLPLSVDTYKPAVAKAALAAGADLINDIWGLQKDPAMVKVVADAQVPVIVMHNKTTPEYTDLMGEIAAFLQKSIDLAVAHGLPREKIIIDPGIGFGKTPEHNLTVLNRLDELKALGAPILLGTSRKSVIGHVLDLPVDQRLEGTAATVAVGIARGAHLIRVHDVEAMVRVARMTDAIIHSANHSH</sequence>
<protein>
    <recommendedName>
        <fullName evidence="6">Dihydropteroate synthase</fullName>
        <ecNumber evidence="5">2.5.1.15</ecNumber>
    </recommendedName>
    <alternativeName>
        <fullName evidence="11">Dihydropteroate pyrophosphorylase</fullName>
    </alternativeName>
</protein>
<dbReference type="Proteomes" id="UP000657177">
    <property type="component" value="Unassembled WGS sequence"/>
</dbReference>
<comment type="pathway">
    <text evidence="3">Cofactor biosynthesis; tetrahydrofolate biosynthesis; 7,8-dihydrofolate from 2-amino-4-hydroxy-6-hydroxymethyl-7,8-dihydropteridine diphosphate and 4-aminobenzoate: step 1/2.</text>
</comment>
<evidence type="ECO:0000256" key="6">
    <source>
        <dbReference type="ARBA" id="ARBA00016919"/>
    </source>
</evidence>
<keyword evidence="7 14" id="KW-0808">Transferase</keyword>
<evidence type="ECO:0000256" key="9">
    <source>
        <dbReference type="ARBA" id="ARBA00022842"/>
    </source>
</evidence>
<dbReference type="PROSITE" id="PS50972">
    <property type="entry name" value="PTERIN_BINDING"/>
    <property type="match status" value="1"/>
</dbReference>
<evidence type="ECO:0000256" key="3">
    <source>
        <dbReference type="ARBA" id="ARBA00004763"/>
    </source>
</evidence>
<comment type="cofactor">
    <cofactor evidence="2">
        <name>Mg(2+)</name>
        <dbReference type="ChEBI" id="CHEBI:18420"/>
    </cofactor>
</comment>
<keyword evidence="15" id="KW-1185">Reference proteome</keyword>
<evidence type="ECO:0000256" key="7">
    <source>
        <dbReference type="ARBA" id="ARBA00022679"/>
    </source>
</evidence>
<keyword evidence="8" id="KW-0479">Metal-binding</keyword>
<organism evidence="14 15">
    <name type="scientific">Capillibacterium thermochitinicola</name>
    <dbReference type="NCBI Taxonomy" id="2699427"/>
    <lineage>
        <taxon>Bacteria</taxon>
        <taxon>Bacillati</taxon>
        <taxon>Bacillota</taxon>
        <taxon>Capillibacterium</taxon>
    </lineage>
</organism>
<dbReference type="InterPro" id="IPR000489">
    <property type="entry name" value="Pterin-binding_dom"/>
</dbReference>